<proteinExistence type="predicted"/>
<sequence length="201" mass="21387">REGAARRGDGWGLRAGGGDAPEGPAAAAAAATARLLLQGAQDRPELLSHRFQLGGPLMLITGGAQQPLRCPEAQFQRPDVFRWHPRRAQQPRRRVERGPARAGRSLLARGGELPLEPADALRRCRELADRALREVLGLAPHGSRLLDPPCLSVLALQSVELLGEHGGGLHSLVVLVEHALDLRHGSVDLLHEAGAGLPVVA</sequence>
<feature type="region of interest" description="Disordered" evidence="1">
    <location>
        <begin position="1"/>
        <end position="25"/>
    </location>
</feature>
<accession>A0A061RX20</accession>
<feature type="compositionally biased region" description="Gly residues" evidence="1">
    <location>
        <begin position="10"/>
        <end position="20"/>
    </location>
</feature>
<gene>
    <name evidence="2" type="ORF">TSPGSL018_23715</name>
</gene>
<feature type="non-terminal residue" evidence="2">
    <location>
        <position position="201"/>
    </location>
</feature>
<feature type="non-terminal residue" evidence="2">
    <location>
        <position position="1"/>
    </location>
</feature>
<evidence type="ECO:0000313" key="2">
    <source>
        <dbReference type="EMBL" id="JAC75230.1"/>
    </source>
</evidence>
<protein>
    <submittedName>
        <fullName evidence="2">Uncharacterized protein</fullName>
    </submittedName>
</protein>
<organism evidence="2">
    <name type="scientific">Tetraselmis sp. GSL018</name>
    <dbReference type="NCBI Taxonomy" id="582737"/>
    <lineage>
        <taxon>Eukaryota</taxon>
        <taxon>Viridiplantae</taxon>
        <taxon>Chlorophyta</taxon>
        <taxon>core chlorophytes</taxon>
        <taxon>Chlorodendrophyceae</taxon>
        <taxon>Chlorodendrales</taxon>
        <taxon>Chlorodendraceae</taxon>
        <taxon>Tetraselmis</taxon>
    </lineage>
</organism>
<dbReference type="AlphaFoldDB" id="A0A061RX20"/>
<reference evidence="2" key="1">
    <citation type="submission" date="2014-05" db="EMBL/GenBank/DDBJ databases">
        <title>The transcriptome of the halophilic microalga Tetraselmis sp. GSL018 isolated from the Great Salt Lake, Utah.</title>
        <authorList>
            <person name="Jinkerson R.E."/>
            <person name="D'Adamo S."/>
            <person name="Posewitz M.C."/>
        </authorList>
    </citation>
    <scope>NUCLEOTIDE SEQUENCE</scope>
    <source>
        <strain evidence="2">GSL018</strain>
    </source>
</reference>
<name>A0A061RX20_9CHLO</name>
<dbReference type="EMBL" id="GBEZ01010447">
    <property type="protein sequence ID" value="JAC75230.1"/>
    <property type="molecule type" value="Transcribed_RNA"/>
</dbReference>
<evidence type="ECO:0000256" key="1">
    <source>
        <dbReference type="SAM" id="MobiDB-lite"/>
    </source>
</evidence>